<gene>
    <name evidence="1" type="ORF">COU29_01640</name>
</gene>
<accession>A0A2M6W6Q9</accession>
<proteinExistence type="predicted"/>
<dbReference type="EMBL" id="PFBV01000003">
    <property type="protein sequence ID" value="PIT88466.1"/>
    <property type="molecule type" value="Genomic_DNA"/>
</dbReference>
<evidence type="ECO:0000313" key="1">
    <source>
        <dbReference type="EMBL" id="PIT88466.1"/>
    </source>
</evidence>
<name>A0A2M6W6Q9_9BACT</name>
<dbReference type="Proteomes" id="UP000231426">
    <property type="component" value="Unassembled WGS sequence"/>
</dbReference>
<comment type="caution">
    <text evidence="1">The sequence shown here is derived from an EMBL/GenBank/DDBJ whole genome shotgun (WGS) entry which is preliminary data.</text>
</comment>
<evidence type="ECO:0000313" key="2">
    <source>
        <dbReference type="Proteomes" id="UP000231426"/>
    </source>
</evidence>
<dbReference type="AlphaFoldDB" id="A0A2M6W6Q9"/>
<sequence>MLDSTKKETFNYLLLVIDYLKQKKEAAFYEMEQTLSRRLNKEETKRRLSRQEIRNAIYKLMDLGIIRVNDKLKFELTPN</sequence>
<reference evidence="2" key="1">
    <citation type="submission" date="2017-09" db="EMBL/GenBank/DDBJ databases">
        <title>Depth-based differentiation of microbial function through sediment-hosted aquifers and enrichment of novel symbionts in the deep terrestrial subsurface.</title>
        <authorList>
            <person name="Probst A.J."/>
            <person name="Ladd B."/>
            <person name="Jarett J.K."/>
            <person name="Geller-Mcgrath D.E."/>
            <person name="Sieber C.M.K."/>
            <person name="Emerson J.B."/>
            <person name="Anantharaman K."/>
            <person name="Thomas B.C."/>
            <person name="Malmstrom R."/>
            <person name="Stieglmeier M."/>
            <person name="Klingl A."/>
            <person name="Woyke T."/>
            <person name="Ryan C.M."/>
            <person name="Banfield J.F."/>
        </authorList>
    </citation>
    <scope>NUCLEOTIDE SEQUENCE [LARGE SCALE GENOMIC DNA]</scope>
</reference>
<organism evidence="1 2">
    <name type="scientific">Candidatus Magasanikbacteria bacterium CG10_big_fil_rev_8_21_14_0_10_36_32</name>
    <dbReference type="NCBI Taxonomy" id="1974646"/>
    <lineage>
        <taxon>Bacteria</taxon>
        <taxon>Candidatus Magasanikiibacteriota</taxon>
    </lineage>
</organism>
<protein>
    <submittedName>
        <fullName evidence="1">Uncharacterized protein</fullName>
    </submittedName>
</protein>